<keyword evidence="5" id="KW-1185">Reference proteome</keyword>
<dbReference type="InterPro" id="IPR003140">
    <property type="entry name" value="PLipase/COase/thioEstase"/>
</dbReference>
<dbReference type="RefSeq" id="WP_085821018.1">
    <property type="nucleotide sequence ID" value="NZ_FWFP01000001.1"/>
</dbReference>
<reference evidence="5" key="1">
    <citation type="submission" date="2017-03" db="EMBL/GenBank/DDBJ databases">
        <authorList>
            <person name="Rodrigo-Torres L."/>
            <person name="Arahal R.D."/>
            <person name="Lucena T."/>
        </authorList>
    </citation>
    <scope>NUCLEOTIDE SEQUENCE [LARGE SCALE GENOMIC DNA]</scope>
    <source>
        <strain evidence="5">CECT 8411</strain>
    </source>
</reference>
<dbReference type="EMBL" id="FWFP01000001">
    <property type="protein sequence ID" value="SLN16297.1"/>
    <property type="molecule type" value="Genomic_DNA"/>
</dbReference>
<name>A0A1X6YBF0_9RHOB</name>
<dbReference type="InterPro" id="IPR050955">
    <property type="entry name" value="Plant_Biomass_Hydrol_Est"/>
</dbReference>
<accession>A0A1X6YBF0</accession>
<dbReference type="PANTHER" id="PTHR43037:SF5">
    <property type="entry name" value="FERULOYL ESTERASE"/>
    <property type="match status" value="1"/>
</dbReference>
<dbReference type="GO" id="GO:0016787">
    <property type="term" value="F:hydrolase activity"/>
    <property type="evidence" value="ECO:0007669"/>
    <property type="project" value="UniProtKB-KW"/>
</dbReference>
<keyword evidence="2 4" id="KW-0378">Hydrolase</keyword>
<evidence type="ECO:0000256" key="2">
    <source>
        <dbReference type="ARBA" id="ARBA00022801"/>
    </source>
</evidence>
<gene>
    <name evidence="4" type="ORF">RUM8411_00498</name>
</gene>
<evidence type="ECO:0000256" key="1">
    <source>
        <dbReference type="ARBA" id="ARBA00022729"/>
    </source>
</evidence>
<dbReference type="Pfam" id="PF02230">
    <property type="entry name" value="Abhydrolase_2"/>
    <property type="match status" value="1"/>
</dbReference>
<evidence type="ECO:0000259" key="3">
    <source>
        <dbReference type="Pfam" id="PF02230"/>
    </source>
</evidence>
<dbReference type="PANTHER" id="PTHR43037">
    <property type="entry name" value="UNNAMED PRODUCT-RELATED"/>
    <property type="match status" value="1"/>
</dbReference>
<sequence length="274" mass="29717">MIREMTLATGFALVGQMGFADCADQVGLCETPSGGYHIELPEDENPPLVVFLHGYGGSGTGTMNNRGMVEPLLARGYAVMAPEGLERPDRGGTKSWNFYPGFGERDETAFLTEAVQDAASRFGIDPERTVLGGFSAGAFMVYYLACAAPETFSAYVPVSGGFWRPHPEACDGPVRLLHTHGWTDNVVPLEGRLLGGGRFHQGDIFAGLEIWREANECVDTKPSGFSTTDQFMRRRWTTCADGSALEFALFPGGHNVPQGWSDMMVDWYEGLPGG</sequence>
<dbReference type="SUPFAM" id="SSF53474">
    <property type="entry name" value="alpha/beta-Hydrolases"/>
    <property type="match status" value="1"/>
</dbReference>
<feature type="domain" description="Phospholipase/carboxylesterase/thioesterase" evidence="3">
    <location>
        <begin position="37"/>
        <end position="190"/>
    </location>
</feature>
<protein>
    <submittedName>
        <fullName evidence="4">Putative hydrolase</fullName>
    </submittedName>
</protein>
<dbReference type="OrthoDB" id="9805640at2"/>
<dbReference type="AlphaFoldDB" id="A0A1X6YBF0"/>
<keyword evidence="1" id="KW-0732">Signal</keyword>
<dbReference type="Proteomes" id="UP000193778">
    <property type="component" value="Unassembled WGS sequence"/>
</dbReference>
<evidence type="ECO:0000313" key="5">
    <source>
        <dbReference type="Proteomes" id="UP000193778"/>
    </source>
</evidence>
<dbReference type="InterPro" id="IPR029058">
    <property type="entry name" value="AB_hydrolase_fold"/>
</dbReference>
<organism evidence="4 5">
    <name type="scientific">Ruegeria meonggei</name>
    <dbReference type="NCBI Taxonomy" id="1446476"/>
    <lineage>
        <taxon>Bacteria</taxon>
        <taxon>Pseudomonadati</taxon>
        <taxon>Pseudomonadota</taxon>
        <taxon>Alphaproteobacteria</taxon>
        <taxon>Rhodobacterales</taxon>
        <taxon>Roseobacteraceae</taxon>
        <taxon>Ruegeria</taxon>
    </lineage>
</organism>
<dbReference type="Gene3D" id="3.40.50.1820">
    <property type="entry name" value="alpha/beta hydrolase"/>
    <property type="match status" value="1"/>
</dbReference>
<proteinExistence type="predicted"/>
<evidence type="ECO:0000313" key="4">
    <source>
        <dbReference type="EMBL" id="SLN16297.1"/>
    </source>
</evidence>